<evidence type="ECO:0000256" key="1">
    <source>
        <dbReference type="SAM" id="MobiDB-lite"/>
    </source>
</evidence>
<accession>A0A2Z5G0M0</accession>
<feature type="region of interest" description="Disordered" evidence="1">
    <location>
        <begin position="1"/>
        <end position="23"/>
    </location>
</feature>
<dbReference type="Proteomes" id="UP000253606">
    <property type="component" value="Chromosome"/>
</dbReference>
<protein>
    <submittedName>
        <fullName evidence="2">Uncharacterized protein</fullName>
    </submittedName>
</protein>
<keyword evidence="3" id="KW-1185">Reference proteome</keyword>
<dbReference type="EMBL" id="CP030840">
    <property type="protein sequence ID" value="AXC12126.1"/>
    <property type="molecule type" value="Genomic_DNA"/>
</dbReference>
<name>A0A2Z5G0M0_9BACT</name>
<dbReference type="AlphaFoldDB" id="A0A2Z5G0M0"/>
<dbReference type="KEGG" id="abas:ACPOL_2818"/>
<organism evidence="2 3">
    <name type="scientific">Acidisarcina polymorpha</name>
    <dbReference type="NCBI Taxonomy" id="2211140"/>
    <lineage>
        <taxon>Bacteria</taxon>
        <taxon>Pseudomonadati</taxon>
        <taxon>Acidobacteriota</taxon>
        <taxon>Terriglobia</taxon>
        <taxon>Terriglobales</taxon>
        <taxon>Acidobacteriaceae</taxon>
        <taxon>Acidisarcina</taxon>
    </lineage>
</organism>
<sequence length="50" mass="5335">MGEVRQTPFPGSNGAMMPKPMKPALRSGIPKRALWSDLAIAVESLIPSLS</sequence>
<reference evidence="2 3" key="1">
    <citation type="journal article" date="2018" name="Front. Microbiol.">
        <title>Hydrolytic Capabilities as a Key to Environmental Success: Chitinolytic and Cellulolytic Acidobacteria From Acidic Sub-arctic Soils and Boreal Peatlands.</title>
        <authorList>
            <person name="Belova S.E."/>
            <person name="Ravin N.V."/>
            <person name="Pankratov T.A."/>
            <person name="Rakitin A.L."/>
            <person name="Ivanova A.A."/>
            <person name="Beletsky A.V."/>
            <person name="Mardanov A.V."/>
            <person name="Sinninghe Damste J.S."/>
            <person name="Dedysh S.N."/>
        </authorList>
    </citation>
    <scope>NUCLEOTIDE SEQUENCE [LARGE SCALE GENOMIC DNA]</scope>
    <source>
        <strain evidence="2 3">SBC82</strain>
    </source>
</reference>
<evidence type="ECO:0000313" key="2">
    <source>
        <dbReference type="EMBL" id="AXC12126.1"/>
    </source>
</evidence>
<gene>
    <name evidence="2" type="ORF">ACPOL_2818</name>
</gene>
<evidence type="ECO:0000313" key="3">
    <source>
        <dbReference type="Proteomes" id="UP000253606"/>
    </source>
</evidence>
<proteinExistence type="predicted"/>